<sequence length="211" mass="22641">MKTMTKHLLATALLAASTSASAELSVNLGAMSDYYFRGIDQTADNGSLTAGADYNFGNGFAIGTWAAQLDGSEFEYDLYGSYSAEAQGFSYDLGYAGYFYSEDGATDFHEVIFNGGYGPISAQYVLGTEDASHGDEADYSFFSLTGEYKGAYLTYGSFGKDYDGDYAEAGYGLSVQGVDLSLAYVHQLDDLSGDGKKDKELILTLSKTFDL</sequence>
<keyword evidence="3" id="KW-1185">Reference proteome</keyword>
<dbReference type="NCBIfam" id="TIGR02001">
    <property type="entry name" value="gcw_chp"/>
    <property type="match status" value="1"/>
</dbReference>
<proteinExistence type="predicted"/>
<feature type="signal peptide" evidence="1">
    <location>
        <begin position="1"/>
        <end position="22"/>
    </location>
</feature>
<organism evidence="2 3">
    <name type="scientific">Marinobacterium weihaiense</name>
    <dbReference type="NCBI Taxonomy" id="2851016"/>
    <lineage>
        <taxon>Bacteria</taxon>
        <taxon>Pseudomonadati</taxon>
        <taxon>Pseudomonadota</taxon>
        <taxon>Gammaproteobacteria</taxon>
        <taxon>Oceanospirillales</taxon>
        <taxon>Oceanospirillaceae</taxon>
        <taxon>Marinobacterium</taxon>
    </lineage>
</organism>
<feature type="chain" id="PRO_5046937689" evidence="1">
    <location>
        <begin position="23"/>
        <end position="211"/>
    </location>
</feature>
<dbReference type="RefSeq" id="WP_217335901.1">
    <property type="nucleotide sequence ID" value="NZ_JAHQZT010000025.1"/>
</dbReference>
<dbReference type="EMBL" id="JAHQZT010000025">
    <property type="protein sequence ID" value="MBV0934493.1"/>
    <property type="molecule type" value="Genomic_DNA"/>
</dbReference>
<evidence type="ECO:0000313" key="3">
    <source>
        <dbReference type="Proteomes" id="UP000755551"/>
    </source>
</evidence>
<keyword evidence="1" id="KW-0732">Signal</keyword>
<dbReference type="Proteomes" id="UP000755551">
    <property type="component" value="Unassembled WGS sequence"/>
</dbReference>
<dbReference type="InterPro" id="IPR010239">
    <property type="entry name" value="CHP02001"/>
</dbReference>
<protein>
    <submittedName>
        <fullName evidence="2">TorF family putative porin</fullName>
    </submittedName>
</protein>
<reference evidence="2 3" key="1">
    <citation type="submission" date="2021-06" db="EMBL/GenBank/DDBJ databases">
        <title>Bacterium isolated from marine sediment.</title>
        <authorList>
            <person name="Zhu K.-L."/>
            <person name="Du Z.-J."/>
            <person name="Liang Q.-Y."/>
        </authorList>
    </citation>
    <scope>NUCLEOTIDE SEQUENCE [LARGE SCALE GENOMIC DNA]</scope>
    <source>
        <strain evidence="2 3">A346</strain>
    </source>
</reference>
<comment type="caution">
    <text evidence="2">The sequence shown here is derived from an EMBL/GenBank/DDBJ whole genome shotgun (WGS) entry which is preliminary data.</text>
</comment>
<accession>A0ABS6MDZ3</accession>
<gene>
    <name evidence="2" type="ORF">KTN04_14225</name>
</gene>
<evidence type="ECO:0000313" key="2">
    <source>
        <dbReference type="EMBL" id="MBV0934493.1"/>
    </source>
</evidence>
<evidence type="ECO:0000256" key="1">
    <source>
        <dbReference type="SAM" id="SignalP"/>
    </source>
</evidence>
<name>A0ABS6MDZ3_9GAMM</name>
<dbReference type="Pfam" id="PF09694">
    <property type="entry name" value="Gcw_chp"/>
    <property type="match status" value="1"/>
</dbReference>